<evidence type="ECO:0000259" key="2">
    <source>
        <dbReference type="PROSITE" id="PS50879"/>
    </source>
</evidence>
<dbReference type="PROSITE" id="PS50878">
    <property type="entry name" value="RT_POL"/>
    <property type="match status" value="1"/>
</dbReference>
<name>A0AAW2KJK3_SESRA</name>
<dbReference type="AlphaFoldDB" id="A0AAW2KJK3"/>
<dbReference type="GO" id="GO:0004523">
    <property type="term" value="F:RNA-DNA hybrid ribonuclease activity"/>
    <property type="evidence" value="ECO:0007669"/>
    <property type="project" value="InterPro"/>
</dbReference>
<feature type="domain" description="Reverse transcriptase" evidence="1">
    <location>
        <begin position="1"/>
        <end position="82"/>
    </location>
</feature>
<dbReference type="InterPro" id="IPR043502">
    <property type="entry name" value="DNA/RNA_pol_sf"/>
</dbReference>
<evidence type="ECO:0000313" key="3">
    <source>
        <dbReference type="EMBL" id="KAL0307200.1"/>
    </source>
</evidence>
<reference evidence="3" key="2">
    <citation type="journal article" date="2024" name="Plant">
        <title>Genomic evolution and insights into agronomic trait innovations of Sesamum species.</title>
        <authorList>
            <person name="Miao H."/>
            <person name="Wang L."/>
            <person name="Qu L."/>
            <person name="Liu H."/>
            <person name="Sun Y."/>
            <person name="Le M."/>
            <person name="Wang Q."/>
            <person name="Wei S."/>
            <person name="Zheng Y."/>
            <person name="Lin W."/>
            <person name="Duan Y."/>
            <person name="Cao H."/>
            <person name="Xiong S."/>
            <person name="Wang X."/>
            <person name="Wei L."/>
            <person name="Li C."/>
            <person name="Ma Q."/>
            <person name="Ju M."/>
            <person name="Zhao R."/>
            <person name="Li G."/>
            <person name="Mu C."/>
            <person name="Tian Q."/>
            <person name="Mei H."/>
            <person name="Zhang T."/>
            <person name="Gao T."/>
            <person name="Zhang H."/>
        </authorList>
    </citation>
    <scope>NUCLEOTIDE SEQUENCE</scope>
    <source>
        <strain evidence="3">G02</strain>
    </source>
</reference>
<protein>
    <submittedName>
        <fullName evidence="3">Uncharacterized protein</fullName>
    </submittedName>
</protein>
<dbReference type="InterPro" id="IPR043128">
    <property type="entry name" value="Rev_trsase/Diguanyl_cyclase"/>
</dbReference>
<evidence type="ECO:0000259" key="1">
    <source>
        <dbReference type="PROSITE" id="PS50878"/>
    </source>
</evidence>
<dbReference type="CDD" id="cd09279">
    <property type="entry name" value="RNase_HI_like"/>
    <property type="match status" value="1"/>
</dbReference>
<dbReference type="Gene3D" id="3.30.70.270">
    <property type="match status" value="1"/>
</dbReference>
<sequence>MPFGLKNVGATYQRAMQKIFDDMLHKKVEWYVDDLVVKSKKRENHFHDLRKVFERLRRYQLKMNPSKCVRLDHPRNSLGSSSANGANPLKYVMAKPVLSDKFARWYLQLQQFEITYVPQKAVKGQVLPDFLTDHPMPAEWELSDNLPNEDVLVIEVTPSWRMYFDEAFHKEGVGAGVVFVTSEGEVLPYSFILTQNCSNNVVEYQAPILGLEIVVDAKQLPLKVYGDYQLVVNQLLGLYEVKKPELLPYHNYAKRLMGWLVDVELEHLPRKDNKQADALAKLASTLSMTDKEICIPICKSWVIPPILSDDEDMFQEEENHVT</sequence>
<accession>A0AAW2KJK3</accession>
<dbReference type="SUPFAM" id="SSF56672">
    <property type="entry name" value="DNA/RNA polymerases"/>
    <property type="match status" value="1"/>
</dbReference>
<dbReference type="CDD" id="cd01647">
    <property type="entry name" value="RT_LTR"/>
    <property type="match status" value="1"/>
</dbReference>
<comment type="caution">
    <text evidence="3">The sequence shown here is derived from an EMBL/GenBank/DDBJ whole genome shotgun (WGS) entry which is preliminary data.</text>
</comment>
<dbReference type="InterPro" id="IPR002156">
    <property type="entry name" value="RNaseH_domain"/>
</dbReference>
<dbReference type="PROSITE" id="PS50879">
    <property type="entry name" value="RNASE_H_1"/>
    <property type="match status" value="1"/>
</dbReference>
<dbReference type="PANTHER" id="PTHR48475">
    <property type="entry name" value="RIBONUCLEASE H"/>
    <property type="match status" value="1"/>
</dbReference>
<dbReference type="Pfam" id="PF13456">
    <property type="entry name" value="RVT_3"/>
    <property type="match status" value="1"/>
</dbReference>
<feature type="domain" description="RNase H type-1" evidence="2">
    <location>
        <begin position="156"/>
        <end position="285"/>
    </location>
</feature>
<dbReference type="EMBL" id="JACGWJ010000028">
    <property type="protein sequence ID" value="KAL0307200.1"/>
    <property type="molecule type" value="Genomic_DNA"/>
</dbReference>
<dbReference type="Gene3D" id="3.30.420.10">
    <property type="entry name" value="Ribonuclease H-like superfamily/Ribonuclease H"/>
    <property type="match status" value="1"/>
</dbReference>
<organism evidence="3">
    <name type="scientific">Sesamum radiatum</name>
    <name type="common">Black benniseed</name>
    <dbReference type="NCBI Taxonomy" id="300843"/>
    <lineage>
        <taxon>Eukaryota</taxon>
        <taxon>Viridiplantae</taxon>
        <taxon>Streptophyta</taxon>
        <taxon>Embryophyta</taxon>
        <taxon>Tracheophyta</taxon>
        <taxon>Spermatophyta</taxon>
        <taxon>Magnoliopsida</taxon>
        <taxon>eudicotyledons</taxon>
        <taxon>Gunneridae</taxon>
        <taxon>Pentapetalae</taxon>
        <taxon>asterids</taxon>
        <taxon>lamiids</taxon>
        <taxon>Lamiales</taxon>
        <taxon>Pedaliaceae</taxon>
        <taxon>Sesamum</taxon>
    </lineage>
</organism>
<dbReference type="GO" id="GO:0003676">
    <property type="term" value="F:nucleic acid binding"/>
    <property type="evidence" value="ECO:0007669"/>
    <property type="project" value="InterPro"/>
</dbReference>
<dbReference type="Pfam" id="PF00078">
    <property type="entry name" value="RVT_1"/>
    <property type="match status" value="1"/>
</dbReference>
<dbReference type="InterPro" id="IPR000477">
    <property type="entry name" value="RT_dom"/>
</dbReference>
<dbReference type="PANTHER" id="PTHR48475:SF1">
    <property type="entry name" value="RNASE H TYPE-1 DOMAIN-CONTAINING PROTEIN"/>
    <property type="match status" value="1"/>
</dbReference>
<proteinExistence type="predicted"/>
<gene>
    <name evidence="3" type="ORF">Sradi_6137300</name>
</gene>
<dbReference type="InterPro" id="IPR036397">
    <property type="entry name" value="RNaseH_sf"/>
</dbReference>
<reference evidence="3" key="1">
    <citation type="submission" date="2020-06" db="EMBL/GenBank/DDBJ databases">
        <authorList>
            <person name="Li T."/>
            <person name="Hu X."/>
            <person name="Zhang T."/>
            <person name="Song X."/>
            <person name="Zhang H."/>
            <person name="Dai N."/>
            <person name="Sheng W."/>
            <person name="Hou X."/>
            <person name="Wei L."/>
        </authorList>
    </citation>
    <scope>NUCLEOTIDE SEQUENCE</scope>
    <source>
        <strain evidence="3">G02</strain>
        <tissue evidence="3">Leaf</tissue>
    </source>
</reference>